<keyword evidence="1" id="KW-0812">Transmembrane</keyword>
<reference evidence="2 3" key="1">
    <citation type="submission" date="2019-12" db="EMBL/GenBank/DDBJ databases">
        <title>Genome sequenceing of Clostridium bovifaecis.</title>
        <authorList>
            <person name="Yao Y."/>
        </authorList>
    </citation>
    <scope>NUCLEOTIDE SEQUENCE [LARGE SCALE GENOMIC DNA]</scope>
    <source>
        <strain evidence="2 3">BXX</strain>
    </source>
</reference>
<feature type="transmembrane region" description="Helical" evidence="1">
    <location>
        <begin position="40"/>
        <end position="60"/>
    </location>
</feature>
<dbReference type="EMBL" id="CP046522">
    <property type="protein sequence ID" value="QGU96262.1"/>
    <property type="molecule type" value="Genomic_DNA"/>
</dbReference>
<gene>
    <name evidence="2" type="ORF">GOM49_15200</name>
</gene>
<sequence length="87" mass="8911">MIISVIILKVNVGLCATLLSTLLILLGANEKKAIANMPCGLVMLSGVSVLINVVIQLGGIDLLAKGLAKLMTENTAPIILSMAAGLL</sequence>
<keyword evidence="3" id="KW-1185">Reference proteome</keyword>
<protein>
    <submittedName>
        <fullName evidence="2">Uncharacterized protein</fullName>
    </submittedName>
</protein>
<feature type="transmembrane region" description="Helical" evidence="1">
    <location>
        <begin position="6"/>
        <end position="28"/>
    </location>
</feature>
<evidence type="ECO:0000313" key="2">
    <source>
        <dbReference type="EMBL" id="QGU96262.1"/>
    </source>
</evidence>
<accession>A0A6I6ER91</accession>
<name>A0A6I6ER91_9CLOT</name>
<evidence type="ECO:0000313" key="3">
    <source>
        <dbReference type="Proteomes" id="UP000422764"/>
    </source>
</evidence>
<proteinExistence type="predicted"/>
<evidence type="ECO:0000256" key="1">
    <source>
        <dbReference type="SAM" id="Phobius"/>
    </source>
</evidence>
<keyword evidence="1" id="KW-0472">Membrane</keyword>
<organism evidence="2 3">
    <name type="scientific">Clostridium bovifaecis</name>
    <dbReference type="NCBI Taxonomy" id="2184719"/>
    <lineage>
        <taxon>Bacteria</taxon>
        <taxon>Bacillati</taxon>
        <taxon>Bacillota</taxon>
        <taxon>Clostridia</taxon>
        <taxon>Eubacteriales</taxon>
        <taxon>Clostridiaceae</taxon>
        <taxon>Clostridium</taxon>
    </lineage>
</organism>
<dbReference type="Proteomes" id="UP000422764">
    <property type="component" value="Chromosome"/>
</dbReference>
<keyword evidence="1" id="KW-1133">Transmembrane helix</keyword>
<dbReference type="AlphaFoldDB" id="A0A6I6ER91"/>